<name>A0A0F7LE11_9CAUD</name>
<dbReference type="EMBL" id="KR149291">
    <property type="protein sequence ID" value="AKH49564.1"/>
    <property type="molecule type" value="Genomic_DNA"/>
</dbReference>
<dbReference type="OrthoDB" id="27212at10239"/>
<evidence type="ECO:0000313" key="1">
    <source>
        <dbReference type="EMBL" id="AKH49564.1"/>
    </source>
</evidence>
<keyword evidence="2" id="KW-1185">Reference proteome</keyword>
<evidence type="ECO:0000313" key="2">
    <source>
        <dbReference type="Proteomes" id="UP000201251"/>
    </source>
</evidence>
<protein>
    <recommendedName>
        <fullName evidence="3">HNS binding protein</fullName>
    </recommendedName>
</protein>
<dbReference type="GeneID" id="26625829"/>
<dbReference type="KEGG" id="vg:26625829"/>
<proteinExistence type="predicted"/>
<reference evidence="1 2" key="1">
    <citation type="submission" date="2015-04" db="EMBL/GenBank/DDBJ databases">
        <authorList>
            <person name="Shneider M."/>
            <person name="Miroshnikov K."/>
            <person name="Schetinin A."/>
            <person name="Alhovsky S."/>
        </authorList>
    </citation>
    <scope>NUCLEOTIDE SEQUENCE [LARGE SCALE GENOMIC DNA]</scope>
</reference>
<dbReference type="Pfam" id="PF11247">
    <property type="entry name" value="Phage_T7_55"/>
    <property type="match status" value="1"/>
</dbReference>
<gene>
    <name evidence="1" type="primary">ORF22</name>
</gene>
<organism evidence="1 2">
    <name type="scientific">Klebsiella phage K5</name>
    <dbReference type="NCBI Taxonomy" id="1647374"/>
    <lineage>
        <taxon>Viruses</taxon>
        <taxon>Duplodnaviria</taxon>
        <taxon>Heunggongvirae</taxon>
        <taxon>Uroviricota</taxon>
        <taxon>Caudoviricetes</taxon>
        <taxon>Autographivirales</taxon>
        <taxon>Autotranscriptaviridae</taxon>
        <taxon>Studiervirinae</taxon>
        <taxon>Przondovirus</taxon>
        <taxon>Przondovirus K5</taxon>
    </lineage>
</organism>
<evidence type="ECO:0008006" key="3">
    <source>
        <dbReference type="Google" id="ProtNLM"/>
    </source>
</evidence>
<accession>A0A0F7LE11</accession>
<sequence>MGINKQFRVTFDVTATMSNEQEQEFLKELKELAKGPRNPRQDNILVQALTFGPEGAIVAILKDGLRKSIKDLGREVNSSELTIRFAPAEVRVKS</sequence>
<dbReference type="Proteomes" id="UP000201251">
    <property type="component" value="Segment"/>
</dbReference>
<dbReference type="InterPro" id="IPR022611">
    <property type="entry name" value="Phage_T7_5.5"/>
</dbReference>
<dbReference type="RefSeq" id="YP_009198650.1">
    <property type="nucleotide sequence ID" value="NC_028800.1"/>
</dbReference>